<gene>
    <name evidence="6" type="ORF">E0486_17785</name>
</gene>
<dbReference type="Proteomes" id="UP000295164">
    <property type="component" value="Unassembled WGS sequence"/>
</dbReference>
<name>A0A4R4DT87_9BACT</name>
<dbReference type="OrthoDB" id="9789406at2"/>
<accession>A0A4R4DT87</accession>
<dbReference type="GO" id="GO:0004601">
    <property type="term" value="F:peroxidase activity"/>
    <property type="evidence" value="ECO:0007669"/>
    <property type="project" value="UniProtKB-KW"/>
</dbReference>
<evidence type="ECO:0000256" key="1">
    <source>
        <dbReference type="ARBA" id="ARBA00006926"/>
    </source>
</evidence>
<comment type="similarity">
    <text evidence="1 5">Belongs to the glutathione peroxidase family.</text>
</comment>
<dbReference type="PIRSF" id="PIRSF000303">
    <property type="entry name" value="Glutathion_perox"/>
    <property type="match status" value="1"/>
</dbReference>
<keyword evidence="2 5" id="KW-0575">Peroxidase</keyword>
<dbReference type="PRINTS" id="PR01011">
    <property type="entry name" value="GLUTPROXDASE"/>
</dbReference>
<reference evidence="6 7" key="1">
    <citation type="submission" date="2019-03" db="EMBL/GenBank/DDBJ databases">
        <authorList>
            <person name="Kim M.K.M."/>
        </authorList>
    </citation>
    <scope>NUCLEOTIDE SEQUENCE [LARGE SCALE GENOMIC DNA]</scope>
    <source>
        <strain evidence="6 7">17J68-15</strain>
    </source>
</reference>
<dbReference type="SUPFAM" id="SSF52833">
    <property type="entry name" value="Thioredoxin-like"/>
    <property type="match status" value="1"/>
</dbReference>
<dbReference type="Gene3D" id="3.40.30.10">
    <property type="entry name" value="Glutaredoxin"/>
    <property type="match status" value="1"/>
</dbReference>
<evidence type="ECO:0000256" key="3">
    <source>
        <dbReference type="ARBA" id="ARBA00023002"/>
    </source>
</evidence>
<evidence type="ECO:0000256" key="5">
    <source>
        <dbReference type="RuleBase" id="RU000499"/>
    </source>
</evidence>
<evidence type="ECO:0000313" key="6">
    <source>
        <dbReference type="EMBL" id="TCZ65107.1"/>
    </source>
</evidence>
<proteinExistence type="inferred from homology"/>
<dbReference type="PANTHER" id="PTHR11592">
    <property type="entry name" value="GLUTATHIONE PEROXIDASE"/>
    <property type="match status" value="1"/>
</dbReference>
<dbReference type="CDD" id="cd00340">
    <property type="entry name" value="GSH_Peroxidase"/>
    <property type="match status" value="1"/>
</dbReference>
<dbReference type="PROSITE" id="PS51355">
    <property type="entry name" value="GLUTATHIONE_PEROXID_3"/>
    <property type="match status" value="1"/>
</dbReference>
<dbReference type="InterPro" id="IPR036249">
    <property type="entry name" value="Thioredoxin-like_sf"/>
</dbReference>
<comment type="caution">
    <text evidence="6">The sequence shown here is derived from an EMBL/GenBank/DDBJ whole genome shotgun (WGS) entry which is preliminary data.</text>
</comment>
<feature type="active site" evidence="4">
    <location>
        <position position="73"/>
    </location>
</feature>
<evidence type="ECO:0000256" key="2">
    <source>
        <dbReference type="ARBA" id="ARBA00022559"/>
    </source>
</evidence>
<evidence type="ECO:0000313" key="7">
    <source>
        <dbReference type="Proteomes" id="UP000295164"/>
    </source>
</evidence>
<dbReference type="EMBL" id="SKFH01000054">
    <property type="protein sequence ID" value="TCZ65107.1"/>
    <property type="molecule type" value="Genomic_DNA"/>
</dbReference>
<dbReference type="AlphaFoldDB" id="A0A4R4DT87"/>
<sequence length="197" mass="22515">MLTARQRLMKFLYPAYLLFNRLTGRHRTVLRNPGARPQRSLYDLEVPLGNGRVLPLSEFKGRKLLLVNTASDCIYTDQYKELQELMAHYGDGLVVIAFPSNDFKEQEKGSDADIVGFCQLNYGITFPVAHKAPVACIEGQQPVFRWLTDKKLNGWNTKSPSWNFSKYLVNEEGILTHYFDPAITPAHHELIRAIHHG</sequence>
<dbReference type="RefSeq" id="WP_131854284.1">
    <property type="nucleotide sequence ID" value="NZ_SKFH01000054.1"/>
</dbReference>
<keyword evidence="7" id="KW-1185">Reference proteome</keyword>
<organism evidence="6 7">
    <name type="scientific">Flaviaesturariibacter aridisoli</name>
    <dbReference type="NCBI Taxonomy" id="2545761"/>
    <lineage>
        <taxon>Bacteria</taxon>
        <taxon>Pseudomonadati</taxon>
        <taxon>Bacteroidota</taxon>
        <taxon>Chitinophagia</taxon>
        <taxon>Chitinophagales</taxon>
        <taxon>Chitinophagaceae</taxon>
        <taxon>Flaviaestuariibacter</taxon>
    </lineage>
</organism>
<dbReference type="InterPro" id="IPR000889">
    <property type="entry name" value="Glutathione_peroxidase"/>
</dbReference>
<dbReference type="Pfam" id="PF00255">
    <property type="entry name" value="GSHPx"/>
    <property type="match status" value="1"/>
</dbReference>
<dbReference type="GO" id="GO:0006979">
    <property type="term" value="P:response to oxidative stress"/>
    <property type="evidence" value="ECO:0007669"/>
    <property type="project" value="InterPro"/>
</dbReference>
<keyword evidence="3 5" id="KW-0560">Oxidoreductase</keyword>
<evidence type="ECO:0000256" key="4">
    <source>
        <dbReference type="PIRSR" id="PIRSR000303-1"/>
    </source>
</evidence>
<dbReference type="PANTHER" id="PTHR11592:SF78">
    <property type="entry name" value="GLUTATHIONE PEROXIDASE"/>
    <property type="match status" value="1"/>
</dbReference>
<protein>
    <recommendedName>
        <fullName evidence="5">Glutathione peroxidase</fullName>
    </recommendedName>
</protein>